<feature type="chain" id="PRO_5031528716" description="Tandem-95 repeat protein" evidence="2">
    <location>
        <begin position="37"/>
        <end position="533"/>
    </location>
</feature>
<keyword evidence="4" id="KW-1185">Reference proteome</keyword>
<dbReference type="Gene3D" id="2.60.40.3440">
    <property type="match status" value="2"/>
</dbReference>
<organism evidence="3 4">
    <name type="scientific">Microlunatus kandeliicorticis</name>
    <dbReference type="NCBI Taxonomy" id="1759536"/>
    <lineage>
        <taxon>Bacteria</taxon>
        <taxon>Bacillati</taxon>
        <taxon>Actinomycetota</taxon>
        <taxon>Actinomycetes</taxon>
        <taxon>Propionibacteriales</taxon>
        <taxon>Propionibacteriaceae</taxon>
        <taxon>Microlunatus</taxon>
    </lineage>
</organism>
<evidence type="ECO:0000313" key="3">
    <source>
        <dbReference type="EMBL" id="MBA8796316.1"/>
    </source>
</evidence>
<dbReference type="AlphaFoldDB" id="A0A7W3IW13"/>
<gene>
    <name evidence="3" type="ORF">FHX74_003969</name>
</gene>
<protein>
    <recommendedName>
        <fullName evidence="5">Tandem-95 repeat protein</fullName>
    </recommendedName>
</protein>
<dbReference type="NCBIfam" id="NF012211">
    <property type="entry name" value="tand_rpt_95"/>
    <property type="match status" value="3"/>
</dbReference>
<comment type="caution">
    <text evidence="3">The sequence shown here is derived from an EMBL/GenBank/DDBJ whole genome shotgun (WGS) entry which is preliminary data.</text>
</comment>
<sequence>MINSRTPSTRRPRLLALLVLPAVTAVCSLPGLTATAAPGAIGASARTPAAAVKLGADRFTTVDRGRHPYAAPLVITDRQLLANDRATKGGLRVTTMITGKSAHGTVRRAKGSTTYMPTRNFTGTARFSYRACAGSGRNAVCATQSVTISVLADRAPVFTAFRVAGREDQAVAVVLRATDPDRDRVSFRVTSGPGHGRAGAVSTTAGSRSGTQTARLTYTPARNWNGRDRFTVRVSDGRMTRSAVVSVDVAAVNDAPTARPDSFDVHAGDLLTLDATDLTGNDGVGPGDEDDQSLTVTRLVPGAETHGTLSLADDTISYRPAAGFEGTARFGYVVCDDGTTAGRADARCATGTVTVAVTDRTPVAEGVRVSTDLLGTAQIHLAGSDPDGDALTWNVTAPSQGTLSGQAPDLTYQAALGQTGTVTFTYTVSDGVRTSAPATVTIEPGAGLPTTLPTTLPTGLPTDPSGGLPTSQPTDPSGGLPTGLPSVLPTSLPSILPTSLPTVLPTGLPTVGGTGGGDLGGTVGGIVGGLSGR</sequence>
<evidence type="ECO:0000313" key="4">
    <source>
        <dbReference type="Proteomes" id="UP000523079"/>
    </source>
</evidence>
<feature type="region of interest" description="Disordered" evidence="1">
    <location>
        <begin position="441"/>
        <end position="488"/>
    </location>
</feature>
<feature type="region of interest" description="Disordered" evidence="1">
    <location>
        <begin position="185"/>
        <end position="211"/>
    </location>
</feature>
<feature type="compositionally biased region" description="Polar residues" evidence="1">
    <location>
        <begin position="201"/>
        <end position="211"/>
    </location>
</feature>
<evidence type="ECO:0000256" key="1">
    <source>
        <dbReference type="SAM" id="MobiDB-lite"/>
    </source>
</evidence>
<dbReference type="Proteomes" id="UP000523079">
    <property type="component" value="Unassembled WGS sequence"/>
</dbReference>
<feature type="signal peptide" evidence="2">
    <location>
        <begin position="1"/>
        <end position="36"/>
    </location>
</feature>
<dbReference type="Pfam" id="PF17963">
    <property type="entry name" value="Big_9"/>
    <property type="match status" value="4"/>
</dbReference>
<feature type="compositionally biased region" description="Low complexity" evidence="1">
    <location>
        <begin position="444"/>
        <end position="488"/>
    </location>
</feature>
<keyword evidence="2" id="KW-0732">Signal</keyword>
<accession>A0A7W3IW13</accession>
<evidence type="ECO:0000256" key="2">
    <source>
        <dbReference type="SAM" id="SignalP"/>
    </source>
</evidence>
<dbReference type="RefSeq" id="WP_182561943.1">
    <property type="nucleotide sequence ID" value="NZ_JACGWT010000009.1"/>
</dbReference>
<dbReference type="Gene3D" id="2.60.40.2810">
    <property type="match status" value="2"/>
</dbReference>
<reference evidence="3 4" key="1">
    <citation type="submission" date="2020-07" db="EMBL/GenBank/DDBJ databases">
        <title>Sequencing the genomes of 1000 actinobacteria strains.</title>
        <authorList>
            <person name="Klenk H.-P."/>
        </authorList>
    </citation>
    <scope>NUCLEOTIDE SEQUENCE [LARGE SCALE GENOMIC DNA]</scope>
    <source>
        <strain evidence="3 4">DSM 100723</strain>
    </source>
</reference>
<dbReference type="EMBL" id="JACGWT010000009">
    <property type="protein sequence ID" value="MBA8796316.1"/>
    <property type="molecule type" value="Genomic_DNA"/>
</dbReference>
<name>A0A7W3IW13_9ACTN</name>
<proteinExistence type="predicted"/>
<evidence type="ECO:0008006" key="5">
    <source>
        <dbReference type="Google" id="ProtNLM"/>
    </source>
</evidence>